<evidence type="ECO:0000313" key="8">
    <source>
        <dbReference type="Proteomes" id="UP000281955"/>
    </source>
</evidence>
<keyword evidence="4 5" id="KW-0472">Membrane</keyword>
<keyword evidence="8" id="KW-1185">Reference proteome</keyword>
<protein>
    <submittedName>
        <fullName evidence="7">ABC-2 type transport system permease protein</fullName>
    </submittedName>
</protein>
<reference evidence="7 8" key="1">
    <citation type="submission" date="2018-10" db="EMBL/GenBank/DDBJ databases">
        <title>Genomic Encyclopedia of Archaeal and Bacterial Type Strains, Phase II (KMG-II): from individual species to whole genera.</title>
        <authorList>
            <person name="Goeker M."/>
        </authorList>
    </citation>
    <scope>NUCLEOTIDE SEQUENCE [LARGE SCALE GENOMIC DNA]</scope>
    <source>
        <strain evidence="7 8">RP-AC37</strain>
    </source>
</reference>
<dbReference type="GO" id="GO:0140359">
    <property type="term" value="F:ABC-type transporter activity"/>
    <property type="evidence" value="ECO:0007669"/>
    <property type="project" value="InterPro"/>
</dbReference>
<dbReference type="Pfam" id="PF12698">
    <property type="entry name" value="ABC2_membrane_3"/>
    <property type="match status" value="1"/>
</dbReference>
<dbReference type="GO" id="GO:0016020">
    <property type="term" value="C:membrane"/>
    <property type="evidence" value="ECO:0007669"/>
    <property type="project" value="UniProtKB-SubCell"/>
</dbReference>
<feature type="domain" description="ABC-2 type transporter transmembrane" evidence="6">
    <location>
        <begin position="100"/>
        <end position="263"/>
    </location>
</feature>
<gene>
    <name evidence="7" type="ORF">CLV35_3306</name>
</gene>
<dbReference type="InParanoid" id="A0A420XM63"/>
<evidence type="ECO:0000259" key="6">
    <source>
        <dbReference type="Pfam" id="PF12698"/>
    </source>
</evidence>
<evidence type="ECO:0000256" key="5">
    <source>
        <dbReference type="SAM" id="Phobius"/>
    </source>
</evidence>
<evidence type="ECO:0000256" key="1">
    <source>
        <dbReference type="ARBA" id="ARBA00004141"/>
    </source>
</evidence>
<evidence type="ECO:0000256" key="3">
    <source>
        <dbReference type="ARBA" id="ARBA00022989"/>
    </source>
</evidence>
<proteinExistence type="predicted"/>
<dbReference type="EMBL" id="RBWV01000014">
    <property type="protein sequence ID" value="RKS71506.1"/>
    <property type="molecule type" value="Genomic_DNA"/>
</dbReference>
<feature type="transmembrane region" description="Helical" evidence="5">
    <location>
        <begin position="100"/>
        <end position="118"/>
    </location>
</feature>
<feature type="transmembrane region" description="Helical" evidence="5">
    <location>
        <begin position="213"/>
        <end position="236"/>
    </location>
</feature>
<name>A0A420XM63_9ACTN</name>
<dbReference type="Proteomes" id="UP000281955">
    <property type="component" value="Unassembled WGS sequence"/>
</dbReference>
<feature type="transmembrane region" description="Helical" evidence="5">
    <location>
        <begin position="139"/>
        <end position="167"/>
    </location>
</feature>
<feature type="transmembrane region" description="Helical" evidence="5">
    <location>
        <begin position="57"/>
        <end position="80"/>
    </location>
</feature>
<evidence type="ECO:0000256" key="2">
    <source>
        <dbReference type="ARBA" id="ARBA00022692"/>
    </source>
</evidence>
<keyword evidence="3 5" id="KW-1133">Transmembrane helix</keyword>
<accession>A0A420XM63</accession>
<organism evidence="7 8">
    <name type="scientific">Motilibacter peucedani</name>
    <dbReference type="NCBI Taxonomy" id="598650"/>
    <lineage>
        <taxon>Bacteria</taxon>
        <taxon>Bacillati</taxon>
        <taxon>Actinomycetota</taxon>
        <taxon>Actinomycetes</taxon>
        <taxon>Motilibacterales</taxon>
        <taxon>Motilibacteraceae</taxon>
        <taxon>Motilibacter</taxon>
    </lineage>
</organism>
<dbReference type="AlphaFoldDB" id="A0A420XM63"/>
<dbReference type="InterPro" id="IPR013525">
    <property type="entry name" value="ABC2_TM"/>
</dbReference>
<comment type="subcellular location">
    <subcellularLocation>
        <location evidence="1">Membrane</location>
        <topology evidence="1">Multi-pass membrane protein</topology>
    </subcellularLocation>
</comment>
<evidence type="ECO:0000256" key="4">
    <source>
        <dbReference type="ARBA" id="ARBA00023136"/>
    </source>
</evidence>
<sequence>MSAGTSIGTDKPQAVIHDVRYSRFEGQLRPRRSAVLALARSSALRALGIRRSAGAKIWPFLLVAAAFAPAVVSVGVPLLLNEVGVKGPLDVLKYSDSVDMLTPILIAYAASTVPSLLTRERRDGVLSLYFSTAVSPGEYVVGKVLAAVAVLSLVTFFPLLLMLVGGIVVADSPVSYARHHGSDWGKVLLVGLVVSLFHAAIGLGLGSLTARRVFAVGGYVALMLVPTVLFGVLFAITSSRGFLALVLAGVPPRLAEVVFGDQTGVDTTQVPPTGACWVVWALVVVAGFGTMVLRYRKGAAT</sequence>
<evidence type="ECO:0000313" key="7">
    <source>
        <dbReference type="EMBL" id="RKS71506.1"/>
    </source>
</evidence>
<comment type="caution">
    <text evidence="7">The sequence shown here is derived from an EMBL/GenBank/DDBJ whole genome shotgun (WGS) entry which is preliminary data.</text>
</comment>
<keyword evidence="2 5" id="KW-0812">Transmembrane</keyword>
<dbReference type="OrthoDB" id="5495463at2"/>
<dbReference type="RefSeq" id="WP_121194557.1">
    <property type="nucleotide sequence ID" value="NZ_RBWV01000014.1"/>
</dbReference>
<feature type="transmembrane region" description="Helical" evidence="5">
    <location>
        <begin position="187"/>
        <end position="206"/>
    </location>
</feature>
<feature type="transmembrane region" description="Helical" evidence="5">
    <location>
        <begin position="277"/>
        <end position="295"/>
    </location>
</feature>